<evidence type="ECO:0000256" key="3">
    <source>
        <dbReference type="ARBA" id="ARBA00022679"/>
    </source>
</evidence>
<comment type="catalytic activity">
    <reaction evidence="1">
        <text>S-ubiquitinyl-[E2 ubiquitin-conjugating enzyme]-L-cysteine + [acceptor protein]-L-lysine = [E2 ubiquitin-conjugating enzyme]-L-cysteine + N(6)-ubiquitinyl-[acceptor protein]-L-lysine.</text>
        <dbReference type="EC" id="2.3.2.27"/>
    </reaction>
</comment>
<dbReference type="eggNOG" id="KOG0800">
    <property type="taxonomic scope" value="Eukaryota"/>
</dbReference>
<dbReference type="EC" id="2.3.2.27" evidence="2"/>
<dbReference type="Gene3D" id="3.30.40.10">
    <property type="entry name" value="Zinc/RING finger domain, C3HC4 (zinc finger)"/>
    <property type="match status" value="1"/>
</dbReference>
<evidence type="ECO:0000313" key="11">
    <source>
        <dbReference type="EMBL" id="EYU26023.1"/>
    </source>
</evidence>
<name>A0A022QFM0_ERYGU</name>
<dbReference type="SMART" id="SM00184">
    <property type="entry name" value="RING"/>
    <property type="match status" value="1"/>
</dbReference>
<evidence type="ECO:0000256" key="8">
    <source>
        <dbReference type="PROSITE-ProRule" id="PRU00175"/>
    </source>
</evidence>
<feature type="chain" id="PRO_5012475081" description="RING-type E3 ubiquitin transferase" evidence="9">
    <location>
        <begin position="16"/>
        <end position="127"/>
    </location>
</feature>
<gene>
    <name evidence="11" type="ORF">MIMGU_mgv1a025472mg</name>
</gene>
<keyword evidence="12" id="KW-1185">Reference proteome</keyword>
<keyword evidence="6" id="KW-0833">Ubl conjugation pathway</keyword>
<evidence type="ECO:0000313" key="12">
    <source>
        <dbReference type="Proteomes" id="UP000030748"/>
    </source>
</evidence>
<evidence type="ECO:0000256" key="7">
    <source>
        <dbReference type="ARBA" id="ARBA00022833"/>
    </source>
</evidence>
<feature type="signal peptide" evidence="9">
    <location>
        <begin position="1"/>
        <end position="15"/>
    </location>
</feature>
<dbReference type="InterPro" id="IPR013083">
    <property type="entry name" value="Znf_RING/FYVE/PHD"/>
</dbReference>
<evidence type="ECO:0000256" key="1">
    <source>
        <dbReference type="ARBA" id="ARBA00000900"/>
    </source>
</evidence>
<evidence type="ECO:0000256" key="6">
    <source>
        <dbReference type="ARBA" id="ARBA00022786"/>
    </source>
</evidence>
<evidence type="ECO:0000256" key="4">
    <source>
        <dbReference type="ARBA" id="ARBA00022723"/>
    </source>
</evidence>
<dbReference type="GO" id="GO:0008270">
    <property type="term" value="F:zinc ion binding"/>
    <property type="evidence" value="ECO:0007669"/>
    <property type="project" value="UniProtKB-KW"/>
</dbReference>
<protein>
    <recommendedName>
        <fullName evidence="2">RING-type E3 ubiquitin transferase</fullName>
        <ecNumber evidence="2">2.3.2.27</ecNumber>
    </recommendedName>
</protein>
<evidence type="ECO:0000256" key="9">
    <source>
        <dbReference type="SAM" id="SignalP"/>
    </source>
</evidence>
<organism evidence="11 12">
    <name type="scientific">Erythranthe guttata</name>
    <name type="common">Yellow monkey flower</name>
    <name type="synonym">Mimulus guttatus</name>
    <dbReference type="NCBI Taxonomy" id="4155"/>
    <lineage>
        <taxon>Eukaryota</taxon>
        <taxon>Viridiplantae</taxon>
        <taxon>Streptophyta</taxon>
        <taxon>Embryophyta</taxon>
        <taxon>Tracheophyta</taxon>
        <taxon>Spermatophyta</taxon>
        <taxon>Magnoliopsida</taxon>
        <taxon>eudicotyledons</taxon>
        <taxon>Gunneridae</taxon>
        <taxon>Pentapetalae</taxon>
        <taxon>asterids</taxon>
        <taxon>lamiids</taxon>
        <taxon>Lamiales</taxon>
        <taxon>Phrymaceae</taxon>
        <taxon>Erythranthe</taxon>
    </lineage>
</organism>
<evidence type="ECO:0000259" key="10">
    <source>
        <dbReference type="PROSITE" id="PS50089"/>
    </source>
</evidence>
<evidence type="ECO:0000256" key="2">
    <source>
        <dbReference type="ARBA" id="ARBA00012483"/>
    </source>
</evidence>
<sequence>MSASIILLMLDLVTGQVTFLTPANGETHLGEDRTNNNGGGLSEEDIDKCLKTKILCPDILDNKGDEEEETEVCAICLDDMCHEKDETGVGVLGCGHEYHVSCIKRWLVVKNFCPLCKAVAMPTSACN</sequence>
<feature type="domain" description="RING-type" evidence="10">
    <location>
        <begin position="73"/>
        <end position="117"/>
    </location>
</feature>
<dbReference type="AlphaFoldDB" id="A0A022QFM0"/>
<keyword evidence="9" id="KW-0732">Signal</keyword>
<keyword evidence="3" id="KW-0808">Transferase</keyword>
<dbReference type="PANTHER" id="PTHR22937">
    <property type="entry name" value="E3 UBIQUITIN-PROTEIN LIGASE RNF165"/>
    <property type="match status" value="1"/>
</dbReference>
<dbReference type="SUPFAM" id="SSF57850">
    <property type="entry name" value="RING/U-box"/>
    <property type="match status" value="1"/>
</dbReference>
<reference evidence="11 12" key="1">
    <citation type="journal article" date="2013" name="Proc. Natl. Acad. Sci. U.S.A.">
        <title>Fine-scale variation in meiotic recombination in Mimulus inferred from population shotgun sequencing.</title>
        <authorList>
            <person name="Hellsten U."/>
            <person name="Wright K.M."/>
            <person name="Jenkins J."/>
            <person name="Shu S."/>
            <person name="Yuan Y."/>
            <person name="Wessler S.R."/>
            <person name="Schmutz J."/>
            <person name="Willis J.H."/>
            <person name="Rokhsar D.S."/>
        </authorList>
    </citation>
    <scope>NUCLEOTIDE SEQUENCE [LARGE SCALE GENOMIC DNA]</scope>
    <source>
        <strain evidence="12">cv. DUN x IM62</strain>
    </source>
</reference>
<keyword evidence="4" id="KW-0479">Metal-binding</keyword>
<dbReference type="Proteomes" id="UP000030748">
    <property type="component" value="Unassembled WGS sequence"/>
</dbReference>
<dbReference type="PROSITE" id="PS50089">
    <property type="entry name" value="ZF_RING_2"/>
    <property type="match status" value="1"/>
</dbReference>
<accession>A0A022QFM0</accession>
<proteinExistence type="predicted"/>
<dbReference type="Pfam" id="PF13639">
    <property type="entry name" value="zf-RING_2"/>
    <property type="match status" value="1"/>
</dbReference>
<dbReference type="PhylomeDB" id="A0A022QFM0"/>
<keyword evidence="5 8" id="KW-0863">Zinc-finger</keyword>
<dbReference type="PANTHER" id="PTHR22937:SF163">
    <property type="entry name" value="RING-TYPE E3 UBIQUITIN TRANSFERASE"/>
    <property type="match status" value="1"/>
</dbReference>
<keyword evidence="7" id="KW-0862">Zinc</keyword>
<dbReference type="GO" id="GO:0061630">
    <property type="term" value="F:ubiquitin protein ligase activity"/>
    <property type="evidence" value="ECO:0000318"/>
    <property type="project" value="GO_Central"/>
</dbReference>
<dbReference type="InterPro" id="IPR045191">
    <property type="entry name" value="MBR1/2-like"/>
</dbReference>
<dbReference type="InterPro" id="IPR001841">
    <property type="entry name" value="Znf_RING"/>
</dbReference>
<dbReference type="EMBL" id="KI631803">
    <property type="protein sequence ID" value="EYU26023.1"/>
    <property type="molecule type" value="Genomic_DNA"/>
</dbReference>
<evidence type="ECO:0000256" key="5">
    <source>
        <dbReference type="ARBA" id="ARBA00022771"/>
    </source>
</evidence>